<protein>
    <submittedName>
        <fullName evidence="1">Uncharacterized protein</fullName>
    </submittedName>
</protein>
<proteinExistence type="predicted"/>
<dbReference type="EMBL" id="JACXVP010000012">
    <property type="protein sequence ID" value="KAG5571339.1"/>
    <property type="molecule type" value="Genomic_DNA"/>
</dbReference>
<comment type="caution">
    <text evidence="1">The sequence shown here is derived from an EMBL/GenBank/DDBJ whole genome shotgun (WGS) entry which is preliminary data.</text>
</comment>
<organism evidence="1 2">
    <name type="scientific">Solanum commersonii</name>
    <name type="common">Commerson's wild potato</name>
    <name type="synonym">Commerson's nightshade</name>
    <dbReference type="NCBI Taxonomy" id="4109"/>
    <lineage>
        <taxon>Eukaryota</taxon>
        <taxon>Viridiplantae</taxon>
        <taxon>Streptophyta</taxon>
        <taxon>Embryophyta</taxon>
        <taxon>Tracheophyta</taxon>
        <taxon>Spermatophyta</taxon>
        <taxon>Magnoliopsida</taxon>
        <taxon>eudicotyledons</taxon>
        <taxon>Gunneridae</taxon>
        <taxon>Pentapetalae</taxon>
        <taxon>asterids</taxon>
        <taxon>lamiids</taxon>
        <taxon>Solanales</taxon>
        <taxon>Solanaceae</taxon>
        <taxon>Solanoideae</taxon>
        <taxon>Solaneae</taxon>
        <taxon>Solanum</taxon>
    </lineage>
</organism>
<keyword evidence="2" id="KW-1185">Reference proteome</keyword>
<evidence type="ECO:0000313" key="1">
    <source>
        <dbReference type="EMBL" id="KAG5571339.1"/>
    </source>
</evidence>
<dbReference type="Proteomes" id="UP000824120">
    <property type="component" value="Chromosome 12"/>
</dbReference>
<sequence length="152" mass="17533">MIPLLNFCRLIVSELREFKFHYSPTLLDYPKNKKSMMVPGKALSIEVGSSKPSVGLVSNLNDQILLSNKISLMCYWNIKGNKMFLYRVLRMHTMISPSHIGYGISLKSIIHFLHRDQMRMSMYQLSVLHIIMLKKVRPPRVSTVIDVVRGDP</sequence>
<gene>
    <name evidence="1" type="ORF">H5410_061105</name>
</gene>
<evidence type="ECO:0000313" key="2">
    <source>
        <dbReference type="Proteomes" id="UP000824120"/>
    </source>
</evidence>
<name>A0A9J5W6T6_SOLCO</name>
<feature type="non-terminal residue" evidence="1">
    <location>
        <position position="1"/>
    </location>
</feature>
<dbReference type="AlphaFoldDB" id="A0A9J5W6T6"/>
<accession>A0A9J5W6T6</accession>
<reference evidence="1 2" key="1">
    <citation type="submission" date="2020-09" db="EMBL/GenBank/DDBJ databases">
        <title>De no assembly of potato wild relative species, Solanum commersonii.</title>
        <authorList>
            <person name="Cho K."/>
        </authorList>
    </citation>
    <scope>NUCLEOTIDE SEQUENCE [LARGE SCALE GENOMIC DNA]</scope>
    <source>
        <strain evidence="1">LZ3.2</strain>
        <tissue evidence="1">Leaf</tissue>
    </source>
</reference>